<accession>F2K728</accession>
<sequence length="51" mass="5602">MSLISQALPALDGGCAHGAFGRAGIRYLYRSTNLRTAASFRLVARWLRPTH</sequence>
<dbReference type="Proteomes" id="UP000006692">
    <property type="component" value="Chromosome"/>
</dbReference>
<dbReference type="EMBL" id="CP002585">
    <property type="protein sequence ID" value="AEA72105.1"/>
    <property type="molecule type" value="Genomic_DNA"/>
</dbReference>
<dbReference type="KEGG" id="pba:PSEBR_m1734"/>
<dbReference type="AlphaFoldDB" id="F2K728"/>
<protein>
    <submittedName>
        <fullName evidence="1">Uncharacterized protein</fullName>
    </submittedName>
</protein>
<reference key="2">
    <citation type="submission" date="2011-03" db="EMBL/GenBank/DDBJ databases">
        <title>Complete Genome Sequence of a beneficial plant roots-associated bacterium Pseudomonas brassicacearum.</title>
        <authorList>
            <person name="Ortet P."/>
            <person name="Barakat M."/>
            <person name="Lalaouna D."/>
            <person name="Fochesato S."/>
            <person name="Barbe V."/>
            <person name="Santaella C."/>
            <person name="Heulin T."/>
            <person name="Achouak W."/>
        </authorList>
    </citation>
    <scope>NUCLEOTIDE SEQUENCE</scope>
    <source>
        <strain>NFM421</strain>
    </source>
</reference>
<gene>
    <name evidence="1" type="ORF">PSEBR_m1734</name>
</gene>
<dbReference type="HOGENOM" id="CLU_3102712_0_0_6"/>
<evidence type="ECO:0000313" key="1">
    <source>
        <dbReference type="EMBL" id="AEA72105.1"/>
    </source>
</evidence>
<evidence type="ECO:0000313" key="2">
    <source>
        <dbReference type="Proteomes" id="UP000006692"/>
    </source>
</evidence>
<proteinExistence type="predicted"/>
<reference evidence="1 2" key="1">
    <citation type="journal article" date="2011" name="J. Bacteriol.">
        <title>Complete genome sequence of a beneficial plant root-associated bacterium, Pseudomonas brassicacearum.</title>
        <authorList>
            <person name="Ortet P."/>
            <person name="Barakat M."/>
            <person name="Lalaouna D."/>
            <person name="Fochesato S."/>
            <person name="Barbe V."/>
            <person name="Vacherie B."/>
            <person name="Santaella C."/>
            <person name="Heulin T."/>
            <person name="Achouak W."/>
        </authorList>
    </citation>
    <scope>NUCLEOTIDE SEQUENCE [LARGE SCALE GENOMIC DNA]</scope>
    <source>
        <strain evidence="1 2">NFM421</strain>
    </source>
</reference>
<organism evidence="1 2">
    <name type="scientific">Pseudomonas brassicacearum (strain NFM421)</name>
    <dbReference type="NCBI Taxonomy" id="994484"/>
    <lineage>
        <taxon>Bacteria</taxon>
        <taxon>Pseudomonadati</taxon>
        <taxon>Pseudomonadota</taxon>
        <taxon>Gammaproteobacteria</taxon>
        <taxon>Pseudomonadales</taxon>
        <taxon>Pseudomonadaceae</taxon>
        <taxon>Pseudomonas</taxon>
    </lineage>
</organism>
<name>F2K728_PSEBN</name>
<dbReference type="STRING" id="994484.PSEBR_m1734"/>